<protein>
    <recommendedName>
        <fullName evidence="4">Outer membrane protein assembly factor BamB</fullName>
    </recommendedName>
</protein>
<dbReference type="InterPro" id="IPR013431">
    <property type="entry name" value="Delta_60_rpt"/>
</dbReference>
<organism evidence="2 3">
    <name type="scientific">Conexibacter stalactiti</name>
    <dbReference type="NCBI Taxonomy" id="1940611"/>
    <lineage>
        <taxon>Bacteria</taxon>
        <taxon>Bacillati</taxon>
        <taxon>Actinomycetota</taxon>
        <taxon>Thermoleophilia</taxon>
        <taxon>Solirubrobacterales</taxon>
        <taxon>Conexibacteraceae</taxon>
        <taxon>Conexibacter</taxon>
    </lineage>
</organism>
<evidence type="ECO:0000256" key="1">
    <source>
        <dbReference type="SAM" id="SignalP"/>
    </source>
</evidence>
<keyword evidence="3" id="KW-1185">Reference proteome</keyword>
<proteinExistence type="predicted"/>
<dbReference type="Gene3D" id="2.130.10.10">
    <property type="entry name" value="YVTN repeat-like/Quinoprotein amine dehydrogenase"/>
    <property type="match status" value="2"/>
</dbReference>
<name>A0ABU4HM51_9ACTN</name>
<dbReference type="PANTHER" id="PTHR31778">
    <property type="entry name" value="BUD SITE SELECTION PROTEIN RAX2"/>
    <property type="match status" value="1"/>
</dbReference>
<reference evidence="3" key="1">
    <citation type="submission" date="2023-07" db="EMBL/GenBank/DDBJ databases">
        <title>Conexibacter stalactiti sp. nov., isolated from stalactites in a lava cave and emended description of the genus Conexibacter.</title>
        <authorList>
            <person name="Lee S.D."/>
        </authorList>
    </citation>
    <scope>NUCLEOTIDE SEQUENCE [LARGE SCALE GENOMIC DNA]</scope>
    <source>
        <strain evidence="3">KCTC 39840</strain>
    </source>
</reference>
<dbReference type="SUPFAM" id="SSF50998">
    <property type="entry name" value="Quinoprotein alcohol dehydrogenase-like"/>
    <property type="match status" value="2"/>
</dbReference>
<feature type="signal peptide" evidence="1">
    <location>
        <begin position="1"/>
        <end position="27"/>
    </location>
</feature>
<evidence type="ECO:0000313" key="2">
    <source>
        <dbReference type="EMBL" id="MDW5593119.1"/>
    </source>
</evidence>
<dbReference type="RefSeq" id="WP_318595381.1">
    <property type="nucleotide sequence ID" value="NZ_JAWSTH010000003.1"/>
</dbReference>
<feature type="chain" id="PRO_5046393453" description="Outer membrane protein assembly factor BamB" evidence="1">
    <location>
        <begin position="28"/>
        <end position="711"/>
    </location>
</feature>
<accession>A0ABU4HM51</accession>
<dbReference type="PANTHER" id="PTHR31778:SF2">
    <property type="entry name" value="BUD SITE SELECTION PROTEIN RAX2"/>
    <property type="match status" value="1"/>
</dbReference>
<dbReference type="EMBL" id="JAWSTH010000003">
    <property type="protein sequence ID" value="MDW5593119.1"/>
    <property type="molecule type" value="Genomic_DNA"/>
</dbReference>
<dbReference type="InterPro" id="IPR015943">
    <property type="entry name" value="WD40/YVTN_repeat-like_dom_sf"/>
</dbReference>
<evidence type="ECO:0008006" key="4">
    <source>
        <dbReference type="Google" id="ProtNLM"/>
    </source>
</evidence>
<dbReference type="Pfam" id="PF17164">
    <property type="entry name" value="DUF5122"/>
    <property type="match status" value="1"/>
</dbReference>
<dbReference type="InterPro" id="IPR011047">
    <property type="entry name" value="Quinoprotein_ADH-like_sf"/>
</dbReference>
<reference evidence="2 3" key="2">
    <citation type="submission" date="2023-10" db="EMBL/GenBank/DDBJ databases">
        <authorList>
            <person name="Han X.F."/>
        </authorList>
    </citation>
    <scope>NUCLEOTIDE SEQUENCE [LARGE SCALE GENOMIC DNA]</scope>
    <source>
        <strain evidence="2 3">KCTC 39840</strain>
    </source>
</reference>
<comment type="caution">
    <text evidence="2">The sequence shown here is derived from an EMBL/GenBank/DDBJ whole genome shotgun (WGS) entry which is preliminary data.</text>
</comment>
<evidence type="ECO:0000313" key="3">
    <source>
        <dbReference type="Proteomes" id="UP001284601"/>
    </source>
</evidence>
<dbReference type="Proteomes" id="UP001284601">
    <property type="component" value="Unassembled WGS sequence"/>
</dbReference>
<sequence length="711" mass="73231">MSRFRQRRIATALAALAALLFSATASARDTTPQSGVDVTDGTVYAIEQVGGNTVLGGDFDYVGAATGAGVPFTRAGVPLRSGYAQVTGWIEVAVDDGAGGVFVGGRLDSVGGVNTRGRYLVHIRADGSFDSSWNPAPNGFLTRLVRDGSTLYAAGYFTTVGGQPRRGLAAIDVATGAATSWDPAPSSRFAGSLVDALQLEGSTLYVGGSFTTIAGQPRPGIAAVDTSTGALTAWSPVDLSGEVSSIATAAGRVYLAGSLRPGPFSLTTDALAYDATTGERYLGWWPNVNHSISLLQARGTTIYASGDFTTVDGQPRRGLAALDADDGTLRSWDPNPNGRISTLALADDNLVVGGSFTEIAGQARLRVAAFDGADALLPWNVAASGDVRAVAATGRHIYLGGDFHSVGGTIRHNLAALDAAGRLLPWAPDPDNTVQALERDGSRLAAGGFFTTVAGQPRRGLAAFDTSSGSLLSWAPSVDGYVYSLLAHDGRLYTGGWFRAIDGQPRSGLATFDLADGRLTPWSVDVSFGRGGGAPITGVRALAVLDGALYLGGLFEEVDGVRRWSLAAVDVDDGSLLPWDPEAIGDGRPIPQGRIYTLQAGGGSVYVGGRFTTGAGDQANAAALDAVTGARSGTLPSSAFSTNVMLLDGSTLYLATESLRAIDLTTGLTTWDVSPYSEVHALSLAGTRLDVGGSFASIGLSPTSGYARFPD</sequence>
<gene>
    <name evidence="2" type="ORF">R7226_02135</name>
</gene>
<keyword evidence="1" id="KW-0732">Signal</keyword>